<protein>
    <submittedName>
        <fullName evidence="2">Uncharacterized protein</fullName>
    </submittedName>
</protein>
<feature type="region of interest" description="Disordered" evidence="1">
    <location>
        <begin position="1"/>
        <end position="29"/>
    </location>
</feature>
<evidence type="ECO:0000313" key="3">
    <source>
        <dbReference type="Proteomes" id="UP001292094"/>
    </source>
</evidence>
<gene>
    <name evidence="2" type="ORF">Pmani_026529</name>
</gene>
<accession>A0AAE1U014</accession>
<dbReference type="Proteomes" id="UP001292094">
    <property type="component" value="Unassembled WGS sequence"/>
</dbReference>
<reference evidence="2" key="1">
    <citation type="submission" date="2023-11" db="EMBL/GenBank/DDBJ databases">
        <title>Genome assemblies of two species of porcelain crab, Petrolisthes cinctipes and Petrolisthes manimaculis (Anomura: Porcellanidae).</title>
        <authorList>
            <person name="Angst P."/>
        </authorList>
    </citation>
    <scope>NUCLEOTIDE SEQUENCE</scope>
    <source>
        <strain evidence="2">PB745_02</strain>
        <tissue evidence="2">Gill</tissue>
    </source>
</reference>
<sequence>MRKPVVKVTEWPMSEKQKSQKKNAGPQAEESVEFMNMSDYLHPKMSLRLSRVLINILFKASRTPPQHLLTKTQVQDLHNKAHLQILLIRCTLVGYGTKKDTLYTPLLWSRMDEVERVHFVAVKRKAV</sequence>
<comment type="caution">
    <text evidence="2">The sequence shown here is derived from an EMBL/GenBank/DDBJ whole genome shotgun (WGS) entry which is preliminary data.</text>
</comment>
<organism evidence="2 3">
    <name type="scientific">Petrolisthes manimaculis</name>
    <dbReference type="NCBI Taxonomy" id="1843537"/>
    <lineage>
        <taxon>Eukaryota</taxon>
        <taxon>Metazoa</taxon>
        <taxon>Ecdysozoa</taxon>
        <taxon>Arthropoda</taxon>
        <taxon>Crustacea</taxon>
        <taxon>Multicrustacea</taxon>
        <taxon>Malacostraca</taxon>
        <taxon>Eumalacostraca</taxon>
        <taxon>Eucarida</taxon>
        <taxon>Decapoda</taxon>
        <taxon>Pleocyemata</taxon>
        <taxon>Anomura</taxon>
        <taxon>Galatheoidea</taxon>
        <taxon>Porcellanidae</taxon>
        <taxon>Petrolisthes</taxon>
    </lineage>
</organism>
<evidence type="ECO:0000313" key="2">
    <source>
        <dbReference type="EMBL" id="KAK4301324.1"/>
    </source>
</evidence>
<proteinExistence type="predicted"/>
<dbReference type="AlphaFoldDB" id="A0AAE1U014"/>
<keyword evidence="3" id="KW-1185">Reference proteome</keyword>
<evidence type="ECO:0000256" key="1">
    <source>
        <dbReference type="SAM" id="MobiDB-lite"/>
    </source>
</evidence>
<dbReference type="EMBL" id="JAWZYT010002891">
    <property type="protein sequence ID" value="KAK4301324.1"/>
    <property type="molecule type" value="Genomic_DNA"/>
</dbReference>
<name>A0AAE1U014_9EUCA</name>